<dbReference type="RefSeq" id="WP_267539039.1">
    <property type="nucleotide sequence ID" value="NZ_JAPNKA010000001.1"/>
</dbReference>
<reference evidence="9 10" key="1">
    <citation type="submission" date="2022-11" db="EMBL/GenBank/DDBJ databases">
        <title>Minimal conservation of predation-associated metabolite biosynthetic gene clusters underscores biosynthetic potential of Myxococcota including descriptions for ten novel species: Archangium lansinium sp. nov., Myxococcus landrumus sp. nov., Nannocystis bai.</title>
        <authorList>
            <person name="Ahearne A."/>
            <person name="Stevens C."/>
            <person name="Phillips K."/>
        </authorList>
    </citation>
    <scope>NUCLEOTIDE SEQUENCE [LARGE SCALE GENOMIC DNA]</scope>
    <source>
        <strain evidence="9 10">MIWBW</strain>
    </source>
</reference>
<evidence type="ECO:0000259" key="8">
    <source>
        <dbReference type="PROSITE" id="PS51352"/>
    </source>
</evidence>
<evidence type="ECO:0000256" key="5">
    <source>
        <dbReference type="ARBA" id="ARBA00023284"/>
    </source>
</evidence>
<keyword evidence="2 7" id="KW-0732">Signal</keyword>
<evidence type="ECO:0000313" key="9">
    <source>
        <dbReference type="EMBL" id="MCY1080369.1"/>
    </source>
</evidence>
<feature type="chain" id="PRO_5046350381" evidence="7">
    <location>
        <begin position="36"/>
        <end position="334"/>
    </location>
</feature>
<name>A0ABT4AFA9_9BACT</name>
<dbReference type="Gene3D" id="3.40.30.10">
    <property type="entry name" value="Glutaredoxin"/>
    <property type="match status" value="1"/>
</dbReference>
<keyword evidence="3" id="KW-0560">Oxidoreductase</keyword>
<dbReference type="InterPro" id="IPR013766">
    <property type="entry name" value="Thioredoxin_domain"/>
</dbReference>
<dbReference type="PANTHER" id="PTHR13887:SF14">
    <property type="entry name" value="DISULFIDE BOND FORMATION PROTEIN D"/>
    <property type="match status" value="1"/>
</dbReference>
<dbReference type="PROSITE" id="PS51257">
    <property type="entry name" value="PROKAR_LIPOPROTEIN"/>
    <property type="match status" value="1"/>
</dbReference>
<dbReference type="InterPro" id="IPR036249">
    <property type="entry name" value="Thioredoxin-like_sf"/>
</dbReference>
<dbReference type="PANTHER" id="PTHR13887">
    <property type="entry name" value="GLUTATHIONE S-TRANSFERASE KAPPA"/>
    <property type="match status" value="1"/>
</dbReference>
<feature type="domain" description="Thioredoxin" evidence="8">
    <location>
        <begin position="139"/>
        <end position="323"/>
    </location>
</feature>
<comment type="caution">
    <text evidence="9">The sequence shown here is derived from an EMBL/GenBank/DDBJ whole genome shotgun (WGS) entry which is preliminary data.</text>
</comment>
<keyword evidence="10" id="KW-1185">Reference proteome</keyword>
<keyword evidence="5" id="KW-0676">Redox-active center</keyword>
<organism evidence="9 10">
    <name type="scientific">Archangium lansingense</name>
    <dbReference type="NCBI Taxonomy" id="2995310"/>
    <lineage>
        <taxon>Bacteria</taxon>
        <taxon>Pseudomonadati</taxon>
        <taxon>Myxococcota</taxon>
        <taxon>Myxococcia</taxon>
        <taxon>Myxococcales</taxon>
        <taxon>Cystobacterineae</taxon>
        <taxon>Archangiaceae</taxon>
        <taxon>Archangium</taxon>
    </lineage>
</organism>
<accession>A0ABT4AFA9</accession>
<evidence type="ECO:0000313" key="10">
    <source>
        <dbReference type="Proteomes" id="UP001207654"/>
    </source>
</evidence>
<dbReference type="SUPFAM" id="SSF52833">
    <property type="entry name" value="Thioredoxin-like"/>
    <property type="match status" value="1"/>
</dbReference>
<dbReference type="InterPro" id="IPR012336">
    <property type="entry name" value="Thioredoxin-like_fold"/>
</dbReference>
<evidence type="ECO:0000256" key="2">
    <source>
        <dbReference type="ARBA" id="ARBA00022729"/>
    </source>
</evidence>
<gene>
    <name evidence="9" type="ORF">OV287_38540</name>
</gene>
<dbReference type="EMBL" id="JAPNKA010000001">
    <property type="protein sequence ID" value="MCY1080369.1"/>
    <property type="molecule type" value="Genomic_DNA"/>
</dbReference>
<evidence type="ECO:0000256" key="3">
    <source>
        <dbReference type="ARBA" id="ARBA00023002"/>
    </source>
</evidence>
<evidence type="ECO:0000256" key="7">
    <source>
        <dbReference type="SAM" id="SignalP"/>
    </source>
</evidence>
<proteinExistence type="inferred from homology"/>
<dbReference type="Pfam" id="PF13462">
    <property type="entry name" value="Thioredoxin_4"/>
    <property type="match status" value="1"/>
</dbReference>
<sequence length="334" mass="35975">MAKTGHVLPDRRNRVLLALTLALTALSACSKNSEAAEPAQPTAPKPSTPAPVAPPPPAAAPSSGGSVLSGIPGMDFSALPPAAQRELSTVFTDEFCYCGCPHTLGQCLKGHTTCQHGKRMARLAARQAAAGVPATEIIVALSEYYSSFRAPRQKFEVDPRMCMGDAKAQVTLVEFSDFECPFCGKARPLLEAFAKKNASRVRFCNVPYPLPMHANAVPAGQAVLWARDQGKYWEMHDALFENAQNLSPANIVAIANKLGLKGAELQKALQAGTYAKELEKYKALGNAANIRGTPSLFFNGRYYDIQMGLNDDALAHSLEDELEWLTTNNKWAAD</sequence>
<feature type="compositionally biased region" description="Pro residues" evidence="6">
    <location>
        <begin position="41"/>
        <end position="59"/>
    </location>
</feature>
<feature type="region of interest" description="Disordered" evidence="6">
    <location>
        <begin position="32"/>
        <end position="66"/>
    </location>
</feature>
<dbReference type="Proteomes" id="UP001207654">
    <property type="component" value="Unassembled WGS sequence"/>
</dbReference>
<keyword evidence="4" id="KW-1015">Disulfide bond</keyword>
<evidence type="ECO:0000256" key="6">
    <source>
        <dbReference type="SAM" id="MobiDB-lite"/>
    </source>
</evidence>
<evidence type="ECO:0000256" key="4">
    <source>
        <dbReference type="ARBA" id="ARBA00023157"/>
    </source>
</evidence>
<comment type="similarity">
    <text evidence="1">Belongs to the thioredoxin family. DsbA subfamily.</text>
</comment>
<protein>
    <submittedName>
        <fullName evidence="9">Thioredoxin domain-containing protein</fullName>
    </submittedName>
</protein>
<dbReference type="PROSITE" id="PS51352">
    <property type="entry name" value="THIOREDOXIN_2"/>
    <property type="match status" value="1"/>
</dbReference>
<evidence type="ECO:0000256" key="1">
    <source>
        <dbReference type="ARBA" id="ARBA00005791"/>
    </source>
</evidence>
<feature type="signal peptide" evidence="7">
    <location>
        <begin position="1"/>
        <end position="35"/>
    </location>
</feature>